<keyword evidence="3" id="KW-1185">Reference proteome</keyword>
<keyword evidence="1" id="KW-0732">Signal</keyword>
<proteinExistence type="predicted"/>
<evidence type="ECO:0000313" key="2">
    <source>
        <dbReference type="EMBL" id="QUJ77278.1"/>
    </source>
</evidence>
<evidence type="ECO:0000313" key="3">
    <source>
        <dbReference type="Proteomes" id="UP000683291"/>
    </source>
</evidence>
<dbReference type="Proteomes" id="UP000683291">
    <property type="component" value="Chromosome 1"/>
</dbReference>
<dbReference type="RefSeq" id="WP_212705474.1">
    <property type="nucleotide sequence ID" value="NZ_CP073581.1"/>
</dbReference>
<dbReference type="KEGG" id="sual:KDD17_04485"/>
<gene>
    <name evidence="2" type="ORF">KDD17_04485</name>
</gene>
<feature type="chain" id="PRO_5037953263" evidence="1">
    <location>
        <begin position="23"/>
        <end position="144"/>
    </location>
</feature>
<dbReference type="AlphaFoldDB" id="A0A975JF28"/>
<protein>
    <submittedName>
        <fullName evidence="2">Uncharacterized protein</fullName>
    </submittedName>
</protein>
<reference evidence="2" key="1">
    <citation type="submission" date="2021-04" db="EMBL/GenBank/DDBJ databases">
        <title>Complete genome sequence for Sulfitobacter sp. strain JK7-1.</title>
        <authorList>
            <person name="Park S.-J."/>
        </authorList>
    </citation>
    <scope>NUCLEOTIDE SEQUENCE</scope>
    <source>
        <strain evidence="2">JK7-1</strain>
    </source>
</reference>
<accession>A0A975JF28</accession>
<name>A0A975JF28_9RHOB</name>
<feature type="signal peptide" evidence="1">
    <location>
        <begin position="1"/>
        <end position="22"/>
    </location>
</feature>
<organism evidence="2 3">
    <name type="scientific">Sulfitobacter albidus</name>
    <dbReference type="NCBI Taxonomy" id="2829501"/>
    <lineage>
        <taxon>Bacteria</taxon>
        <taxon>Pseudomonadati</taxon>
        <taxon>Pseudomonadota</taxon>
        <taxon>Alphaproteobacteria</taxon>
        <taxon>Rhodobacterales</taxon>
        <taxon>Roseobacteraceae</taxon>
        <taxon>Sulfitobacter</taxon>
    </lineage>
</organism>
<evidence type="ECO:0000256" key="1">
    <source>
        <dbReference type="SAM" id="SignalP"/>
    </source>
</evidence>
<dbReference type="EMBL" id="CP073581">
    <property type="protein sequence ID" value="QUJ77278.1"/>
    <property type="molecule type" value="Genomic_DNA"/>
</dbReference>
<sequence length="144" mass="15558">MPIKNLLAAASLITVLATSVAAKGTFYDCDMNVDVPNGWVSPKIGIVVDEAGKATVLDNIILTLLEKPLQVRARARGDSLRLSWQIAGAIDSAGQRVPTFSYQAWLDTKNLGLSVVAKPVGFPQRFSGKGRCQIRKNFNGFPRS</sequence>